<keyword evidence="3" id="KW-1185">Reference proteome</keyword>
<organism evidence="2 3">
    <name type="scientific">Pleurodeles waltl</name>
    <name type="common">Iberian ribbed newt</name>
    <dbReference type="NCBI Taxonomy" id="8319"/>
    <lineage>
        <taxon>Eukaryota</taxon>
        <taxon>Metazoa</taxon>
        <taxon>Chordata</taxon>
        <taxon>Craniata</taxon>
        <taxon>Vertebrata</taxon>
        <taxon>Euteleostomi</taxon>
        <taxon>Amphibia</taxon>
        <taxon>Batrachia</taxon>
        <taxon>Caudata</taxon>
        <taxon>Salamandroidea</taxon>
        <taxon>Salamandridae</taxon>
        <taxon>Pleurodelinae</taxon>
        <taxon>Pleurodeles</taxon>
    </lineage>
</organism>
<evidence type="ECO:0000256" key="1">
    <source>
        <dbReference type="SAM" id="MobiDB-lite"/>
    </source>
</evidence>
<proteinExistence type="predicted"/>
<reference evidence="2" key="1">
    <citation type="journal article" date="2022" name="bioRxiv">
        <title>Sequencing and chromosome-scale assembly of the giantPleurodeles waltlgenome.</title>
        <authorList>
            <person name="Brown T."/>
            <person name="Elewa A."/>
            <person name="Iarovenko S."/>
            <person name="Subramanian E."/>
            <person name="Araus A.J."/>
            <person name="Petzold A."/>
            <person name="Susuki M."/>
            <person name="Suzuki K.-i.T."/>
            <person name="Hayashi T."/>
            <person name="Toyoda A."/>
            <person name="Oliveira C."/>
            <person name="Osipova E."/>
            <person name="Leigh N.D."/>
            <person name="Simon A."/>
            <person name="Yun M.H."/>
        </authorList>
    </citation>
    <scope>NUCLEOTIDE SEQUENCE</scope>
    <source>
        <strain evidence="2">20211129_DDA</strain>
        <tissue evidence="2">Liver</tissue>
    </source>
</reference>
<evidence type="ECO:0000313" key="2">
    <source>
        <dbReference type="EMBL" id="KAJ1106310.1"/>
    </source>
</evidence>
<feature type="region of interest" description="Disordered" evidence="1">
    <location>
        <begin position="47"/>
        <end position="94"/>
    </location>
</feature>
<evidence type="ECO:0000313" key="3">
    <source>
        <dbReference type="Proteomes" id="UP001066276"/>
    </source>
</evidence>
<gene>
    <name evidence="2" type="ORF">NDU88_003711</name>
</gene>
<dbReference type="AlphaFoldDB" id="A0AAV7N0W5"/>
<comment type="caution">
    <text evidence="2">The sequence shown here is derived from an EMBL/GenBank/DDBJ whole genome shotgun (WGS) entry which is preliminary data.</text>
</comment>
<name>A0AAV7N0W5_PLEWA</name>
<feature type="region of interest" description="Disordered" evidence="1">
    <location>
        <begin position="1"/>
        <end position="33"/>
    </location>
</feature>
<protein>
    <submittedName>
        <fullName evidence="2">Uncharacterized protein</fullName>
    </submittedName>
</protein>
<dbReference type="EMBL" id="JANPWB010000013">
    <property type="protein sequence ID" value="KAJ1106310.1"/>
    <property type="molecule type" value="Genomic_DNA"/>
</dbReference>
<dbReference type="Proteomes" id="UP001066276">
    <property type="component" value="Chromosome 9"/>
</dbReference>
<sequence length="94" mass="10365">MILRSAESGTQGPEARRSSHIPEASWHTAERDGQRCMGQLGQWCLPSPTASHTRTQMVKHRPAPPRLGRWHGAGRSQAHEPEEGTIYMGPKGEA</sequence>
<accession>A0AAV7N0W5</accession>